<comment type="caution">
    <text evidence="2">The sequence shown here is derived from an EMBL/GenBank/DDBJ whole genome shotgun (WGS) entry which is preliminary data.</text>
</comment>
<protein>
    <recommendedName>
        <fullName evidence="4">Nucleotidyltransferase-like protein</fullName>
    </recommendedName>
</protein>
<evidence type="ECO:0008006" key="4">
    <source>
        <dbReference type="Google" id="ProtNLM"/>
    </source>
</evidence>
<dbReference type="SUPFAM" id="SSF81301">
    <property type="entry name" value="Nucleotidyltransferase"/>
    <property type="match status" value="1"/>
</dbReference>
<dbReference type="InterPro" id="IPR043519">
    <property type="entry name" value="NT_sf"/>
</dbReference>
<keyword evidence="3" id="KW-1185">Reference proteome</keyword>
<name>A0ABQ4D3V5_9ACTN</name>
<proteinExistence type="predicted"/>
<evidence type="ECO:0000313" key="3">
    <source>
        <dbReference type="Proteomes" id="UP000604117"/>
    </source>
</evidence>
<feature type="compositionally biased region" description="Basic and acidic residues" evidence="1">
    <location>
        <begin position="187"/>
        <end position="199"/>
    </location>
</feature>
<dbReference type="Proteomes" id="UP000604117">
    <property type="component" value="Unassembled WGS sequence"/>
</dbReference>
<gene>
    <name evidence="2" type="ORF">Asi02nite_77410</name>
</gene>
<evidence type="ECO:0000313" key="2">
    <source>
        <dbReference type="EMBL" id="GIF78223.1"/>
    </source>
</evidence>
<evidence type="ECO:0000256" key="1">
    <source>
        <dbReference type="SAM" id="MobiDB-lite"/>
    </source>
</evidence>
<feature type="compositionally biased region" description="Basic and acidic residues" evidence="1">
    <location>
        <begin position="217"/>
        <end position="228"/>
    </location>
</feature>
<reference evidence="2 3" key="1">
    <citation type="submission" date="2021-01" db="EMBL/GenBank/DDBJ databases">
        <title>Whole genome shotgun sequence of Asanoa siamensis NBRC 107932.</title>
        <authorList>
            <person name="Komaki H."/>
            <person name="Tamura T."/>
        </authorList>
    </citation>
    <scope>NUCLEOTIDE SEQUENCE [LARGE SCALE GENOMIC DNA]</scope>
    <source>
        <strain evidence="2 3">NBRC 107932</strain>
    </source>
</reference>
<feature type="region of interest" description="Disordered" evidence="1">
    <location>
        <begin position="187"/>
        <end position="228"/>
    </location>
</feature>
<dbReference type="Gene3D" id="3.30.460.40">
    <property type="match status" value="1"/>
</dbReference>
<accession>A0ABQ4D3V5</accession>
<organism evidence="2 3">
    <name type="scientific">Asanoa siamensis</name>
    <dbReference type="NCBI Taxonomy" id="926357"/>
    <lineage>
        <taxon>Bacteria</taxon>
        <taxon>Bacillati</taxon>
        <taxon>Actinomycetota</taxon>
        <taxon>Actinomycetes</taxon>
        <taxon>Micromonosporales</taxon>
        <taxon>Micromonosporaceae</taxon>
        <taxon>Asanoa</taxon>
    </lineage>
</organism>
<sequence>MSYPCGSMTHMDGTLDAARLRVVLSRVLDLLATDRPAYRLVGTAAAVAQGVDLPAGDVDILLRRRGDVDRVAAALSRFPCATAPVWLPEARQYFARFDVDGTDVELSTVEWPAGSDVCEGAGPGPWRHHVPVRMGAHVVPAVRVELRLVTELVRDRPDRYEPLLAHLRRHGADLALVRRAMRERGVDPPLRQRVDDRLRLTAGGSRGPRPVARSGRPRSDRSRRAPPP</sequence>
<dbReference type="EMBL" id="BONE01000125">
    <property type="protein sequence ID" value="GIF78223.1"/>
    <property type="molecule type" value="Genomic_DNA"/>
</dbReference>